<sequence>MMMKKKEKYLYDKITFGKKRMVREANKLAAKRKAHEDATKADKKKKKAKKQ</sequence>
<feature type="compositionally biased region" description="Basic residues" evidence="1">
    <location>
        <begin position="42"/>
        <end position="51"/>
    </location>
</feature>
<reference evidence="2" key="2">
    <citation type="journal article" date="2015" name="Fish Shellfish Immunol.">
        <title>Early steps in the European eel (Anguilla anguilla)-Vibrio vulnificus interaction in the gills: Role of the RtxA13 toxin.</title>
        <authorList>
            <person name="Callol A."/>
            <person name="Pajuelo D."/>
            <person name="Ebbesson L."/>
            <person name="Teles M."/>
            <person name="MacKenzie S."/>
            <person name="Amaro C."/>
        </authorList>
    </citation>
    <scope>NUCLEOTIDE SEQUENCE</scope>
</reference>
<dbReference type="EMBL" id="GBXM01098852">
    <property type="protein sequence ID" value="JAH09725.1"/>
    <property type="molecule type" value="Transcribed_RNA"/>
</dbReference>
<feature type="region of interest" description="Disordered" evidence="1">
    <location>
        <begin position="27"/>
        <end position="51"/>
    </location>
</feature>
<proteinExistence type="predicted"/>
<name>A0A0E9Q087_ANGAN</name>
<evidence type="ECO:0000313" key="2">
    <source>
        <dbReference type="EMBL" id="JAH09725.1"/>
    </source>
</evidence>
<reference evidence="2" key="1">
    <citation type="submission" date="2014-11" db="EMBL/GenBank/DDBJ databases">
        <authorList>
            <person name="Amaro Gonzalez C."/>
        </authorList>
    </citation>
    <scope>NUCLEOTIDE SEQUENCE</scope>
</reference>
<dbReference type="AlphaFoldDB" id="A0A0E9Q087"/>
<organism evidence="2">
    <name type="scientific">Anguilla anguilla</name>
    <name type="common">European freshwater eel</name>
    <name type="synonym">Muraena anguilla</name>
    <dbReference type="NCBI Taxonomy" id="7936"/>
    <lineage>
        <taxon>Eukaryota</taxon>
        <taxon>Metazoa</taxon>
        <taxon>Chordata</taxon>
        <taxon>Craniata</taxon>
        <taxon>Vertebrata</taxon>
        <taxon>Euteleostomi</taxon>
        <taxon>Actinopterygii</taxon>
        <taxon>Neopterygii</taxon>
        <taxon>Teleostei</taxon>
        <taxon>Anguilliformes</taxon>
        <taxon>Anguillidae</taxon>
        <taxon>Anguilla</taxon>
    </lineage>
</organism>
<accession>A0A0E9Q087</accession>
<evidence type="ECO:0000256" key="1">
    <source>
        <dbReference type="SAM" id="MobiDB-lite"/>
    </source>
</evidence>
<protein>
    <submittedName>
        <fullName evidence="2">Uncharacterized protein</fullName>
    </submittedName>
</protein>